<protein>
    <recommendedName>
        <fullName evidence="3">Alpha-amylase</fullName>
    </recommendedName>
</protein>
<accession>A0A2G9TJF5</accession>
<feature type="non-terminal residue" evidence="1">
    <location>
        <position position="1"/>
    </location>
</feature>
<dbReference type="AlphaFoldDB" id="A0A2G9TJF5"/>
<dbReference type="OrthoDB" id="550577at2759"/>
<reference evidence="1 2" key="1">
    <citation type="submission" date="2015-09" db="EMBL/GenBank/DDBJ databases">
        <title>Draft genome of the parasitic nematode Teladorsagia circumcincta isolate WARC Sus (inbred).</title>
        <authorList>
            <person name="Mitreva M."/>
        </authorList>
    </citation>
    <scope>NUCLEOTIDE SEQUENCE [LARGE SCALE GENOMIC DNA]</scope>
    <source>
        <strain evidence="1 2">S</strain>
    </source>
</reference>
<dbReference type="InterPro" id="IPR017853">
    <property type="entry name" value="GH"/>
</dbReference>
<organism evidence="1 2">
    <name type="scientific">Teladorsagia circumcincta</name>
    <name type="common">Brown stomach worm</name>
    <name type="synonym">Ostertagia circumcincta</name>
    <dbReference type="NCBI Taxonomy" id="45464"/>
    <lineage>
        <taxon>Eukaryota</taxon>
        <taxon>Metazoa</taxon>
        <taxon>Ecdysozoa</taxon>
        <taxon>Nematoda</taxon>
        <taxon>Chromadorea</taxon>
        <taxon>Rhabditida</taxon>
        <taxon>Rhabditina</taxon>
        <taxon>Rhabditomorpha</taxon>
        <taxon>Strongyloidea</taxon>
        <taxon>Trichostrongylidae</taxon>
        <taxon>Teladorsagia</taxon>
    </lineage>
</organism>
<sequence>IFGPNERPFVVHEVTDRGTFEIVTIDQYVTLGSWLANMGVGYGYGNFEDHDVVNFINNHDSQRDDDSWRESLFREHEVDIAEDTVSPYTYSAFEYNTTYRRRVLNRDNRPPGRVTYKEGDLYRLALAFMLAWPYGYPMVTSSFYFQNRNQGPPHLGAHTGFA</sequence>
<dbReference type="Proteomes" id="UP000230423">
    <property type="component" value="Unassembled WGS sequence"/>
</dbReference>
<proteinExistence type="predicted"/>
<dbReference type="SUPFAM" id="SSF51445">
    <property type="entry name" value="(Trans)glycosidases"/>
    <property type="match status" value="1"/>
</dbReference>
<evidence type="ECO:0000313" key="2">
    <source>
        <dbReference type="Proteomes" id="UP000230423"/>
    </source>
</evidence>
<evidence type="ECO:0000313" key="1">
    <source>
        <dbReference type="EMBL" id="PIO57470.1"/>
    </source>
</evidence>
<feature type="non-terminal residue" evidence="1">
    <location>
        <position position="162"/>
    </location>
</feature>
<gene>
    <name evidence="1" type="ORF">TELCIR_21120</name>
</gene>
<name>A0A2G9TJF5_TELCI</name>
<evidence type="ECO:0008006" key="3">
    <source>
        <dbReference type="Google" id="ProtNLM"/>
    </source>
</evidence>
<dbReference type="EMBL" id="KZ365411">
    <property type="protein sequence ID" value="PIO57470.1"/>
    <property type="molecule type" value="Genomic_DNA"/>
</dbReference>
<dbReference type="Gene3D" id="3.20.20.80">
    <property type="entry name" value="Glycosidases"/>
    <property type="match status" value="1"/>
</dbReference>
<keyword evidence="2" id="KW-1185">Reference proteome</keyword>